<evidence type="ECO:0000256" key="2">
    <source>
        <dbReference type="SAM" id="Phobius"/>
    </source>
</evidence>
<feature type="region of interest" description="Disordered" evidence="1">
    <location>
        <begin position="20"/>
        <end position="76"/>
    </location>
</feature>
<dbReference type="PANTHER" id="PTHR43689:SF1">
    <property type="entry name" value="ALPHA_BETA-HYDROLASES SUPERFAMILY PROTEIN"/>
    <property type="match status" value="1"/>
</dbReference>
<keyword evidence="2" id="KW-0472">Membrane</keyword>
<evidence type="ECO:0000259" key="3">
    <source>
        <dbReference type="PROSITE" id="PS50848"/>
    </source>
</evidence>
<dbReference type="Gene3D" id="3.30.530.20">
    <property type="match status" value="1"/>
</dbReference>
<feature type="compositionally biased region" description="Low complexity" evidence="1">
    <location>
        <begin position="1311"/>
        <end position="1357"/>
    </location>
</feature>
<dbReference type="Proteomes" id="UP000239899">
    <property type="component" value="Unassembled WGS sequence"/>
</dbReference>
<dbReference type="InterPro" id="IPR002913">
    <property type="entry name" value="START_lipid-bd_dom"/>
</dbReference>
<evidence type="ECO:0000313" key="5">
    <source>
        <dbReference type="Proteomes" id="UP000239899"/>
    </source>
</evidence>
<dbReference type="OrthoDB" id="1295045at2759"/>
<comment type="caution">
    <text evidence="4">The sequence shown here is derived from an EMBL/GenBank/DDBJ whole genome shotgun (WGS) entry which is preliminary data.</text>
</comment>
<reference evidence="4 5" key="1">
    <citation type="journal article" date="2018" name="Plant J.">
        <title>Genome sequences of Chlorella sorokiniana UTEX 1602 and Micractinium conductrix SAG 241.80: implications to maltose excretion by a green alga.</title>
        <authorList>
            <person name="Arriola M.B."/>
            <person name="Velmurugan N."/>
            <person name="Zhang Y."/>
            <person name="Plunkett M.H."/>
            <person name="Hondzo H."/>
            <person name="Barney B.M."/>
        </authorList>
    </citation>
    <scope>NUCLEOTIDE SEQUENCE [LARGE SCALE GENOMIC DNA]</scope>
    <source>
        <strain evidence="5">UTEX 1602</strain>
    </source>
</reference>
<dbReference type="InterPro" id="IPR029058">
    <property type="entry name" value="AB_hydrolase_fold"/>
</dbReference>
<dbReference type="Pfam" id="PF00561">
    <property type="entry name" value="Abhydrolase_1"/>
    <property type="match status" value="2"/>
</dbReference>
<feature type="region of interest" description="Disordered" evidence="1">
    <location>
        <begin position="1309"/>
        <end position="1357"/>
    </location>
</feature>
<feature type="transmembrane region" description="Helical" evidence="2">
    <location>
        <begin position="1004"/>
        <end position="1024"/>
    </location>
</feature>
<keyword evidence="5" id="KW-1185">Reference proteome</keyword>
<dbReference type="GO" id="GO:0008289">
    <property type="term" value="F:lipid binding"/>
    <property type="evidence" value="ECO:0007669"/>
    <property type="project" value="InterPro"/>
</dbReference>
<feature type="domain" description="START" evidence="3">
    <location>
        <begin position="563"/>
        <end position="754"/>
    </location>
</feature>
<dbReference type="Gene3D" id="3.40.50.1820">
    <property type="entry name" value="alpha/beta hydrolase"/>
    <property type="match status" value="2"/>
</dbReference>
<accession>A0A2P6U1X7</accession>
<dbReference type="PANTHER" id="PTHR43689">
    <property type="entry name" value="HYDROLASE"/>
    <property type="match status" value="1"/>
</dbReference>
<feature type="compositionally biased region" description="Low complexity" evidence="1">
    <location>
        <begin position="60"/>
        <end position="76"/>
    </location>
</feature>
<protein>
    <submittedName>
        <fullName evidence="4">Bet v1</fullName>
    </submittedName>
</protein>
<sequence>MRSPSGLRSLTITCSFKETVPASPRALPSPHSARAPWPTELEASPAPLTCLTSPRPGQHASSLPATPAAPVTPASPAAARRLRPLAAPALFSSGEFTAEAVLAEEDAPVSPHYAGLEDPQDLEQAFRSNHPGLLEALAATAAGLTPTNAAPLLARLEVELPPLSTDIAPSGDCVIVAVAPGLAPLLDKAADCCEEALADGHPSRAAAAALAALSLVSCLRFGGPQSAAPYAAAAVRCKQALKAAYDAGVTVTQEGTVHLYAACARASPWLWLTPYAGHRAAEAVDAFIAAGWDSAEHAVSFCESHAALTAANRFSPNVRGFVRLVHAAMRHPLSLPHVRRLLAAAGRLPVEMRIQLGLHARSEPAADWHSRLVALLRSLESQQAQQAQQAHPPRAGSAPRELRALTMGALWEAPRAFSWADAQAWAWQWLAVWLLGLVLGFLLPKPKWVDRGLKAKALLMSSPPGLWFRRVAVAAHLSLIVREVWRNLFAPGTFRAVLRALWRTLTTGERFSWPQPVATAAAAGPLAPAEAPAGDSWYVGAADLAQFKWTIEEDGRPEGASDWEPMMEKQWPGCTYTAWRRTLPSGKSEYKSVTIAEDSTSEEFMDFYLDDETRCKWDSMLSETHLLESGDPEARCQVVRWVRTFPMAIIAQREYVIARRMFRDQDGSLYAITKGVEHSGAPHRPGVVRMEDCHSHWRSRTVSCPHGSGRPACETVLLHFEDFRINERLARFAVRHGMAGFVKSMIPAVERFVADRRLRCEPYAQDPASFGRRQVALLPGGGGAPSLARTASLGSQGSCGLSVCGSESVCSQEDSASDRSLGGMKRSGSMRRLGAMMLASGVAIAIARTASGGSLTPPPQAAHAHAGPSGRHSAGGKRRPGAAPSGRRWRRLGLALRFRGLPVPGLPVPSEMWGAAALAARLTHGGEGPRLPRSASRVAQAFSSAADVPPPSGPISEDHPKALAEALAWRPQLGLAEDAVCLLAPAAACTGVYALTAPPAVQPLYALGMALLYALLVAVTRTWLLERRYRAVQRSERELAGAESRFFPVDGIELHYKRCTPVTAKLGSGAAAGGAAAAGEAAAGRQAQPPLAVHCLHGFGASCYSWSFVQQELADALGAVVTAHDMPGFGLSQRPRSPAYYTLHFNGDAARSILDAELAAQQAQQAQQGGVSSSWLAGSRAGGQQAQQAQLAQQELRSYPIPAVSSSSSLDSLDEDEAAADGPSAAQQAQQAQQARRILVGHSMGAAATAEALFSNPEGVEAVVLVAPAIVALWFGPPEEASGDRVATGLAVVEELVSADDAPGELRRLASSPSMRSVPSVPSTPSSGALLGRSASTDSTDGASGSNGNGSNAASGSSGAAAGLAARGRRLLRIAVAVLKATWFLFARLLLTAASPLLVVLLRRLVRTRQFWERGLASAWHNGQKVTREYVDAYRSGQLVRGWEGGILRFLAARFAEKHGFWGSIREAVQGSGHLTQAERLARVLRRNNIRVLIVHGSSDALVPAANSRRLAALLPNTELVVFDACGHMPQEECPDQFVETVQHFVASLDEQQAQQAQQANGA</sequence>
<keyword evidence="2" id="KW-1133">Transmembrane helix</keyword>
<dbReference type="EMBL" id="LHPG02000002">
    <property type="protein sequence ID" value="PRW60312.1"/>
    <property type="molecule type" value="Genomic_DNA"/>
</dbReference>
<keyword evidence="2" id="KW-0812">Transmembrane</keyword>
<evidence type="ECO:0000256" key="1">
    <source>
        <dbReference type="SAM" id="MobiDB-lite"/>
    </source>
</evidence>
<dbReference type="PROSITE" id="PS50848">
    <property type="entry name" value="START"/>
    <property type="match status" value="1"/>
</dbReference>
<dbReference type="SUPFAM" id="SSF55961">
    <property type="entry name" value="Bet v1-like"/>
    <property type="match status" value="1"/>
</dbReference>
<feature type="region of interest" description="Disordered" evidence="1">
    <location>
        <begin position="851"/>
        <end position="886"/>
    </location>
</feature>
<name>A0A2P6U1X7_CHLSO</name>
<dbReference type="Pfam" id="PF01852">
    <property type="entry name" value="START"/>
    <property type="match status" value="1"/>
</dbReference>
<feature type="transmembrane region" description="Helical" evidence="2">
    <location>
        <begin position="1377"/>
        <end position="1402"/>
    </location>
</feature>
<dbReference type="InterPro" id="IPR023393">
    <property type="entry name" value="START-like_dom_sf"/>
</dbReference>
<dbReference type="InterPro" id="IPR000073">
    <property type="entry name" value="AB_hydrolase_1"/>
</dbReference>
<dbReference type="SUPFAM" id="SSF53474">
    <property type="entry name" value="alpha/beta-Hydrolases"/>
    <property type="match status" value="1"/>
</dbReference>
<proteinExistence type="predicted"/>
<feature type="region of interest" description="Disordered" evidence="1">
    <location>
        <begin position="1203"/>
        <end position="1236"/>
    </location>
</feature>
<organism evidence="4 5">
    <name type="scientific">Chlorella sorokiniana</name>
    <name type="common">Freshwater green alga</name>
    <dbReference type="NCBI Taxonomy" id="3076"/>
    <lineage>
        <taxon>Eukaryota</taxon>
        <taxon>Viridiplantae</taxon>
        <taxon>Chlorophyta</taxon>
        <taxon>core chlorophytes</taxon>
        <taxon>Trebouxiophyceae</taxon>
        <taxon>Chlorellales</taxon>
        <taxon>Chlorellaceae</taxon>
        <taxon>Chlorella clade</taxon>
        <taxon>Chlorella</taxon>
    </lineage>
</organism>
<feature type="compositionally biased region" description="Low complexity" evidence="1">
    <location>
        <begin position="1225"/>
        <end position="1235"/>
    </location>
</feature>
<gene>
    <name evidence="4" type="ORF">C2E21_1235</name>
</gene>
<dbReference type="STRING" id="3076.A0A2P6U1X7"/>
<evidence type="ECO:0000313" key="4">
    <source>
        <dbReference type="EMBL" id="PRW60312.1"/>
    </source>
</evidence>